<accession>A0A1I5RF22</accession>
<dbReference type="AlphaFoldDB" id="A0A1I5RF22"/>
<dbReference type="Pfam" id="PF00271">
    <property type="entry name" value="Helicase_C"/>
    <property type="match status" value="1"/>
</dbReference>
<dbReference type="OrthoDB" id="9805696at2"/>
<keyword evidence="1" id="KW-0547">Nucleotide-binding</keyword>
<dbReference type="STRING" id="306540.SAMN05421839_12927"/>
<dbReference type="PROSITE" id="PS51194">
    <property type="entry name" value="HELICASE_CTER"/>
    <property type="match status" value="1"/>
</dbReference>
<evidence type="ECO:0000313" key="8">
    <source>
        <dbReference type="EMBL" id="SFP56980.1"/>
    </source>
</evidence>
<keyword evidence="2" id="KW-0378">Hydrolase</keyword>
<keyword evidence="3 8" id="KW-0347">Helicase</keyword>
<dbReference type="Gene3D" id="3.40.50.300">
    <property type="entry name" value="P-loop containing nucleotide triphosphate hydrolases"/>
    <property type="match status" value="2"/>
</dbReference>
<dbReference type="GO" id="GO:0005840">
    <property type="term" value="C:ribosome"/>
    <property type="evidence" value="ECO:0007669"/>
    <property type="project" value="TreeGrafter"/>
</dbReference>
<name>A0A1I5RF22_9BACI</name>
<keyword evidence="10" id="KW-1185">Reference proteome</keyword>
<evidence type="ECO:0000259" key="6">
    <source>
        <dbReference type="PROSITE" id="PS51194"/>
    </source>
</evidence>
<keyword evidence="4" id="KW-0067">ATP-binding</keyword>
<dbReference type="InterPro" id="IPR027417">
    <property type="entry name" value="P-loop_NTPase"/>
</dbReference>
<proteinExistence type="predicted"/>
<dbReference type="GO" id="GO:0005829">
    <property type="term" value="C:cytosol"/>
    <property type="evidence" value="ECO:0007669"/>
    <property type="project" value="TreeGrafter"/>
</dbReference>
<dbReference type="PANTHER" id="PTHR47963:SF7">
    <property type="entry name" value="ATP-DEPENDENT RNA HELICASE YFML-RELATED"/>
    <property type="match status" value="1"/>
</dbReference>
<dbReference type="InterPro" id="IPR014001">
    <property type="entry name" value="Helicase_ATP-bd"/>
</dbReference>
<evidence type="ECO:0000256" key="1">
    <source>
        <dbReference type="ARBA" id="ARBA00022741"/>
    </source>
</evidence>
<gene>
    <name evidence="7" type="primary">yfmL</name>
    <name evidence="7" type="ORF">HHA03_16980</name>
    <name evidence="8" type="ORF">SAMN05421839_12927</name>
</gene>
<dbReference type="Proteomes" id="UP000321547">
    <property type="component" value="Unassembled WGS sequence"/>
</dbReference>
<evidence type="ECO:0000256" key="4">
    <source>
        <dbReference type="ARBA" id="ARBA00022840"/>
    </source>
</evidence>
<dbReference type="CDD" id="cd18787">
    <property type="entry name" value="SF2_C_DEAD"/>
    <property type="match status" value="1"/>
</dbReference>
<dbReference type="InterPro" id="IPR001650">
    <property type="entry name" value="Helicase_C-like"/>
</dbReference>
<dbReference type="InterPro" id="IPR050547">
    <property type="entry name" value="DEAD_box_RNA_helicases"/>
</dbReference>
<evidence type="ECO:0000313" key="7">
    <source>
        <dbReference type="EMBL" id="GEM02166.1"/>
    </source>
</evidence>
<evidence type="ECO:0000256" key="3">
    <source>
        <dbReference type="ARBA" id="ARBA00022806"/>
    </source>
</evidence>
<protein>
    <submittedName>
        <fullName evidence="7">ATP-dependent RNA helicase YfmL</fullName>
    </submittedName>
    <submittedName>
        <fullName evidence="8">Superfamily II DNA and RNA helicase</fullName>
    </submittedName>
</protein>
<dbReference type="InterPro" id="IPR044742">
    <property type="entry name" value="DEAD/DEAH_RhlB"/>
</dbReference>
<dbReference type="EMBL" id="FOXC01000029">
    <property type="protein sequence ID" value="SFP56980.1"/>
    <property type="molecule type" value="Genomic_DNA"/>
</dbReference>
<dbReference type="GO" id="GO:0003724">
    <property type="term" value="F:RNA helicase activity"/>
    <property type="evidence" value="ECO:0007669"/>
    <property type="project" value="TreeGrafter"/>
</dbReference>
<dbReference type="Pfam" id="PF00270">
    <property type="entry name" value="DEAD"/>
    <property type="match status" value="1"/>
</dbReference>
<dbReference type="EMBL" id="BJWI01000026">
    <property type="protein sequence ID" value="GEM02166.1"/>
    <property type="molecule type" value="Genomic_DNA"/>
</dbReference>
<dbReference type="GO" id="GO:0016787">
    <property type="term" value="F:hydrolase activity"/>
    <property type="evidence" value="ECO:0007669"/>
    <property type="project" value="UniProtKB-KW"/>
</dbReference>
<dbReference type="GO" id="GO:0033592">
    <property type="term" value="F:RNA strand annealing activity"/>
    <property type="evidence" value="ECO:0007669"/>
    <property type="project" value="TreeGrafter"/>
</dbReference>
<evidence type="ECO:0000313" key="10">
    <source>
        <dbReference type="Proteomes" id="UP000321547"/>
    </source>
</evidence>
<dbReference type="SMART" id="SM00487">
    <property type="entry name" value="DEXDc"/>
    <property type="match status" value="1"/>
</dbReference>
<dbReference type="Proteomes" id="UP000242243">
    <property type="component" value="Unassembled WGS sequence"/>
</dbReference>
<reference evidence="8 9" key="1">
    <citation type="submission" date="2016-10" db="EMBL/GenBank/DDBJ databases">
        <authorList>
            <person name="de Groot N.N."/>
        </authorList>
    </citation>
    <scope>NUCLEOTIDE SEQUENCE [LARGE SCALE GENOMIC DNA]</scope>
    <source>
        <strain evidence="8 9">DSM 17073</strain>
    </source>
</reference>
<dbReference type="RefSeq" id="WP_089832941.1">
    <property type="nucleotide sequence ID" value="NZ_BJWI01000026.1"/>
</dbReference>
<sequence>MTFTLQPFIQDALTKQGIETLMPVQEKVLPYFEARQDVFVTAPTGSGKTLAYLLPVINNLETNTLDLQTVIIASSHELVMQIFDWIQQLKQGSDIRVQALIGGANVKRQIEKLKKKPHIVVGTPGRMVELINQKKLKMHKVSTIILDEVDQLVIPEHQQALERIIQSTDNSRQITCFSATISHQAKEIVSEWMEAPESIHIKREDIVLPDVTHGYLLGDQRDKFDYLRKLIHAEKKKTLVFFNDKASLEKAYERLTYHHIDSLMLHSDLPKELRKESIKSFKQGDCQLMLTTDVSSRGLDVDDLTEVVQIDLPREVDQYVHRAGRTGRLGSTEGYVLSIVTKGEYQSLKKLTNALHLDLTEFYLSHGQLTERKK</sequence>
<dbReference type="PANTHER" id="PTHR47963">
    <property type="entry name" value="DEAD-BOX ATP-DEPENDENT RNA HELICASE 47, MITOCHONDRIAL"/>
    <property type="match status" value="1"/>
</dbReference>
<dbReference type="CDD" id="cd00268">
    <property type="entry name" value="DEADc"/>
    <property type="match status" value="1"/>
</dbReference>
<dbReference type="SMART" id="SM00490">
    <property type="entry name" value="HELICc"/>
    <property type="match status" value="1"/>
</dbReference>
<evidence type="ECO:0000313" key="9">
    <source>
        <dbReference type="Proteomes" id="UP000242243"/>
    </source>
</evidence>
<dbReference type="InterPro" id="IPR011545">
    <property type="entry name" value="DEAD/DEAH_box_helicase_dom"/>
</dbReference>
<evidence type="ECO:0000259" key="5">
    <source>
        <dbReference type="PROSITE" id="PS51192"/>
    </source>
</evidence>
<organism evidence="8 9">
    <name type="scientific">Halolactibacillus halophilus</name>
    <dbReference type="NCBI Taxonomy" id="306540"/>
    <lineage>
        <taxon>Bacteria</taxon>
        <taxon>Bacillati</taxon>
        <taxon>Bacillota</taxon>
        <taxon>Bacilli</taxon>
        <taxon>Bacillales</taxon>
        <taxon>Bacillaceae</taxon>
        <taxon>Halolactibacillus</taxon>
    </lineage>
</organism>
<feature type="domain" description="Helicase C-terminal" evidence="6">
    <location>
        <begin position="226"/>
        <end position="370"/>
    </location>
</feature>
<dbReference type="PROSITE" id="PS51192">
    <property type="entry name" value="HELICASE_ATP_BIND_1"/>
    <property type="match status" value="1"/>
</dbReference>
<reference evidence="7 10" key="2">
    <citation type="submission" date="2019-07" db="EMBL/GenBank/DDBJ databases">
        <title>Whole genome shotgun sequence of Halolactibacillus halophilus NBRC 100868.</title>
        <authorList>
            <person name="Hosoyama A."/>
            <person name="Uohara A."/>
            <person name="Ohji S."/>
            <person name="Ichikawa N."/>
        </authorList>
    </citation>
    <scope>NUCLEOTIDE SEQUENCE [LARGE SCALE GENOMIC DNA]</scope>
    <source>
        <strain evidence="7 10">NBRC 100868</strain>
    </source>
</reference>
<dbReference type="SUPFAM" id="SSF52540">
    <property type="entry name" value="P-loop containing nucleoside triphosphate hydrolases"/>
    <property type="match status" value="1"/>
</dbReference>
<dbReference type="GO" id="GO:0009409">
    <property type="term" value="P:response to cold"/>
    <property type="evidence" value="ECO:0007669"/>
    <property type="project" value="TreeGrafter"/>
</dbReference>
<dbReference type="GO" id="GO:0005524">
    <property type="term" value="F:ATP binding"/>
    <property type="evidence" value="ECO:0007669"/>
    <property type="project" value="UniProtKB-KW"/>
</dbReference>
<evidence type="ECO:0000256" key="2">
    <source>
        <dbReference type="ARBA" id="ARBA00022801"/>
    </source>
</evidence>
<feature type="domain" description="Helicase ATP-binding" evidence="5">
    <location>
        <begin position="29"/>
        <end position="199"/>
    </location>
</feature>